<feature type="transmembrane region" description="Helical" evidence="1">
    <location>
        <begin position="99"/>
        <end position="117"/>
    </location>
</feature>
<dbReference type="Proteomes" id="UP000074903">
    <property type="component" value="Unassembled WGS sequence"/>
</dbReference>
<sequence>MNSWCIHLNSLFWYCWVVGFVIFLVNRDIDGFRSAVWVAYFHCHIRTIWAFCHWRSDFLSYLRSLTTIYSRNCHAIKDRCLICRISDFCTLSLWRSNRYSIVLVRCFWVVSQVILLVNWNLDDFRSTVWVAYKNWDNWLAIFKLNHSIIWHLSLCTLRKSFLINLGCNSCLVIFLNWLICLSRCICQDWAVCICQAWRVLHAVFLNYRNIDCICRIVWISHGHWNNWCTISVNNLGILWKTCHTA</sequence>
<evidence type="ECO:0000256" key="1">
    <source>
        <dbReference type="SAM" id="Phobius"/>
    </source>
</evidence>
<reference evidence="2 3" key="1">
    <citation type="submission" date="2016-02" db="EMBL/GenBank/DDBJ databases">
        <authorList>
            <consortium name="Pathogen Informatics"/>
        </authorList>
    </citation>
    <scope>NUCLEOTIDE SEQUENCE [LARGE SCALE GENOMIC DNA]</scope>
    <source>
        <strain evidence="2 3">SS993</strain>
    </source>
</reference>
<proteinExistence type="predicted"/>
<name>A0A0Z8Y495_STRSU</name>
<accession>A0A0Z8Y495</accession>
<gene>
    <name evidence="2" type="ORF">ERS132531_01922</name>
</gene>
<dbReference type="AlphaFoldDB" id="A0A0Z8Y495"/>
<organism evidence="2 3">
    <name type="scientific">Streptococcus suis</name>
    <dbReference type="NCBI Taxonomy" id="1307"/>
    <lineage>
        <taxon>Bacteria</taxon>
        <taxon>Bacillati</taxon>
        <taxon>Bacillota</taxon>
        <taxon>Bacilli</taxon>
        <taxon>Lactobacillales</taxon>
        <taxon>Streptococcaceae</taxon>
        <taxon>Streptococcus</taxon>
    </lineage>
</organism>
<keyword evidence="1" id="KW-0812">Transmembrane</keyword>
<keyword evidence="1" id="KW-0472">Membrane</keyword>
<feature type="transmembrane region" description="Helical" evidence="1">
    <location>
        <begin position="6"/>
        <end position="25"/>
    </location>
</feature>
<dbReference type="EMBL" id="FILX01000051">
    <property type="protein sequence ID" value="CYY04379.1"/>
    <property type="molecule type" value="Genomic_DNA"/>
</dbReference>
<evidence type="ECO:0000313" key="2">
    <source>
        <dbReference type="EMBL" id="CYY04379.1"/>
    </source>
</evidence>
<feature type="transmembrane region" description="Helical" evidence="1">
    <location>
        <begin position="161"/>
        <end position="179"/>
    </location>
</feature>
<protein>
    <submittedName>
        <fullName evidence="2">Uncharacterized protein</fullName>
    </submittedName>
</protein>
<keyword evidence="1" id="KW-1133">Transmembrane helix</keyword>
<evidence type="ECO:0000313" key="3">
    <source>
        <dbReference type="Proteomes" id="UP000074903"/>
    </source>
</evidence>